<dbReference type="InterPro" id="IPR029058">
    <property type="entry name" value="AB_hydrolase_fold"/>
</dbReference>
<accession>A0A6A6H0J8</accession>
<dbReference type="AlphaFoldDB" id="A0A6A6H0J8"/>
<dbReference type="PANTHER" id="PTHR35560">
    <property type="entry name" value="BLL0132 PROTEIN"/>
    <property type="match status" value="1"/>
</dbReference>
<evidence type="ECO:0000256" key="2">
    <source>
        <dbReference type="SAM" id="SignalP"/>
    </source>
</evidence>
<keyword evidence="2" id="KW-0732">Signal</keyword>
<evidence type="ECO:0000313" key="3">
    <source>
        <dbReference type="EMBL" id="KAF2231358.1"/>
    </source>
</evidence>
<evidence type="ECO:0000313" key="4">
    <source>
        <dbReference type="Proteomes" id="UP000800092"/>
    </source>
</evidence>
<feature type="signal peptide" evidence="2">
    <location>
        <begin position="1"/>
        <end position="19"/>
    </location>
</feature>
<feature type="region of interest" description="Disordered" evidence="1">
    <location>
        <begin position="380"/>
        <end position="402"/>
    </location>
</feature>
<dbReference type="Gene3D" id="3.40.50.1820">
    <property type="entry name" value="alpha/beta hydrolase"/>
    <property type="match status" value="1"/>
</dbReference>
<dbReference type="EMBL" id="ML991828">
    <property type="protein sequence ID" value="KAF2231358.1"/>
    <property type="molecule type" value="Genomic_DNA"/>
</dbReference>
<evidence type="ECO:0000256" key="1">
    <source>
        <dbReference type="SAM" id="MobiDB-lite"/>
    </source>
</evidence>
<keyword evidence="4" id="KW-1185">Reference proteome</keyword>
<name>A0A6A6H0J8_VIRVR</name>
<sequence>MHLTIPFFFALYASVFVSAQQYAGDVIKNSLPTVAGAEVAFFKIKAPNGQSNLTLINYYSHGRNGKRIVESNIQRAVIAVHGLNRDPWTYETELLQAISRVTDPNITTDSVALMAPYFTNENDKNRGFPFSNGQSTTNALVWSDDQWLGGANNIYPTSYTNISNYYVLDQLVQYFDNPAMFPNMKQIVIAGHSAGAQTVQRYVILGPKLATRSPVVYWIGNPASYGWLSTTRPASTADRPTLPIASCPTYDVYTDGFTNFTGAPYFMNYGASLVEQGRPALLANYNSKQKAYARATHDLGDESMTCGTNTTGLNRNTRFFNFIKAFPASCPDPAGTACDTIDLVSASHNAGQMFNSSAGLARLFTDNFYGGHNRAFDYGYPREQAGDDPYPDPSQDDSSSGL</sequence>
<organism evidence="3 4">
    <name type="scientific">Viridothelium virens</name>
    <name type="common">Speckled blister lichen</name>
    <name type="synonym">Trypethelium virens</name>
    <dbReference type="NCBI Taxonomy" id="1048519"/>
    <lineage>
        <taxon>Eukaryota</taxon>
        <taxon>Fungi</taxon>
        <taxon>Dikarya</taxon>
        <taxon>Ascomycota</taxon>
        <taxon>Pezizomycotina</taxon>
        <taxon>Dothideomycetes</taxon>
        <taxon>Dothideomycetes incertae sedis</taxon>
        <taxon>Trypetheliales</taxon>
        <taxon>Trypetheliaceae</taxon>
        <taxon>Viridothelium</taxon>
    </lineage>
</organism>
<protein>
    <recommendedName>
        <fullName evidence="5">Alpha/beta-hydrolase</fullName>
    </recommendedName>
</protein>
<gene>
    <name evidence="3" type="ORF">EV356DRAFT_579313</name>
</gene>
<feature type="chain" id="PRO_5025546755" description="Alpha/beta-hydrolase" evidence="2">
    <location>
        <begin position="20"/>
        <end position="402"/>
    </location>
</feature>
<dbReference type="PANTHER" id="PTHR35560:SF3">
    <property type="entry name" value="PEPTIDASE S9 PROLYL OLIGOPEPTIDASE CATALYTIC DOMAIN-CONTAINING PROTEIN"/>
    <property type="match status" value="1"/>
</dbReference>
<dbReference type="Proteomes" id="UP000800092">
    <property type="component" value="Unassembled WGS sequence"/>
</dbReference>
<dbReference type="SUPFAM" id="SSF53474">
    <property type="entry name" value="alpha/beta-Hydrolases"/>
    <property type="match status" value="1"/>
</dbReference>
<dbReference type="OrthoDB" id="2019572at2759"/>
<reference evidence="3" key="1">
    <citation type="journal article" date="2020" name="Stud. Mycol.">
        <title>101 Dothideomycetes genomes: a test case for predicting lifestyles and emergence of pathogens.</title>
        <authorList>
            <person name="Haridas S."/>
            <person name="Albert R."/>
            <person name="Binder M."/>
            <person name="Bloem J."/>
            <person name="Labutti K."/>
            <person name="Salamov A."/>
            <person name="Andreopoulos B."/>
            <person name="Baker S."/>
            <person name="Barry K."/>
            <person name="Bills G."/>
            <person name="Bluhm B."/>
            <person name="Cannon C."/>
            <person name="Castanera R."/>
            <person name="Culley D."/>
            <person name="Daum C."/>
            <person name="Ezra D."/>
            <person name="Gonzalez J."/>
            <person name="Henrissat B."/>
            <person name="Kuo A."/>
            <person name="Liang C."/>
            <person name="Lipzen A."/>
            <person name="Lutzoni F."/>
            <person name="Magnuson J."/>
            <person name="Mondo S."/>
            <person name="Nolan M."/>
            <person name="Ohm R."/>
            <person name="Pangilinan J."/>
            <person name="Park H.-J."/>
            <person name="Ramirez L."/>
            <person name="Alfaro M."/>
            <person name="Sun H."/>
            <person name="Tritt A."/>
            <person name="Yoshinaga Y."/>
            <person name="Zwiers L.-H."/>
            <person name="Turgeon B."/>
            <person name="Goodwin S."/>
            <person name="Spatafora J."/>
            <person name="Crous P."/>
            <person name="Grigoriev I."/>
        </authorList>
    </citation>
    <scope>NUCLEOTIDE SEQUENCE</scope>
    <source>
        <strain evidence="3">Tuck. ex Michener</strain>
    </source>
</reference>
<proteinExistence type="predicted"/>
<evidence type="ECO:0008006" key="5">
    <source>
        <dbReference type="Google" id="ProtNLM"/>
    </source>
</evidence>